<keyword evidence="1 6" id="KW-0575">Peroxidase</keyword>
<dbReference type="InterPro" id="IPR036249">
    <property type="entry name" value="Thioredoxin-like_sf"/>
</dbReference>
<evidence type="ECO:0000256" key="1">
    <source>
        <dbReference type="ARBA" id="ARBA00022559"/>
    </source>
</evidence>
<dbReference type="InterPro" id="IPR037944">
    <property type="entry name" value="PRX5-like"/>
</dbReference>
<dbReference type="Proteomes" id="UP000266273">
    <property type="component" value="Unassembled WGS sequence"/>
</dbReference>
<sequence>MIAAGDRIPEATFHVMTAEGPSEISSDEVFSGKRVVLFAVPGAYTPTCHMKHLPGFIQHADDFKAKGIDTIACTAVNDPFVLKHWAKETGAEGKVMFLADGNASFAKAIGADFDGSGVGLGTRSKRYAMLVDDGVVKTVHVEDSPAQVTASSAETLLQEV</sequence>
<dbReference type="EC" id="1.11.1.27" evidence="6"/>
<proteinExistence type="inferred from homology"/>
<evidence type="ECO:0000256" key="6">
    <source>
        <dbReference type="RuleBase" id="RU366011"/>
    </source>
</evidence>
<dbReference type="PROSITE" id="PS51352">
    <property type="entry name" value="THIOREDOXIN_2"/>
    <property type="match status" value="1"/>
</dbReference>
<dbReference type="EMBL" id="QXDF01000001">
    <property type="protein sequence ID" value="RIA56388.1"/>
    <property type="molecule type" value="Genomic_DNA"/>
</dbReference>
<dbReference type="GO" id="GO:0005737">
    <property type="term" value="C:cytoplasm"/>
    <property type="evidence" value="ECO:0007669"/>
    <property type="project" value="TreeGrafter"/>
</dbReference>
<evidence type="ECO:0000313" key="8">
    <source>
        <dbReference type="EMBL" id="RIA56388.1"/>
    </source>
</evidence>
<dbReference type="InterPro" id="IPR013766">
    <property type="entry name" value="Thioredoxin_domain"/>
</dbReference>
<keyword evidence="4 6" id="KW-0676">Redox-active center</keyword>
<dbReference type="SUPFAM" id="SSF52833">
    <property type="entry name" value="Thioredoxin-like"/>
    <property type="match status" value="1"/>
</dbReference>
<dbReference type="FunFam" id="3.40.30.10:FF:000020">
    <property type="entry name" value="Peroxiredoxin"/>
    <property type="match status" value="1"/>
</dbReference>
<dbReference type="GO" id="GO:0042744">
    <property type="term" value="P:hydrogen peroxide catabolic process"/>
    <property type="evidence" value="ECO:0007669"/>
    <property type="project" value="TreeGrafter"/>
</dbReference>
<feature type="domain" description="Thioredoxin" evidence="7">
    <location>
        <begin position="2"/>
        <end position="160"/>
    </location>
</feature>
<dbReference type="GO" id="GO:0045454">
    <property type="term" value="P:cell redox homeostasis"/>
    <property type="evidence" value="ECO:0007669"/>
    <property type="project" value="TreeGrafter"/>
</dbReference>
<dbReference type="RefSeq" id="WP_119061184.1">
    <property type="nucleotide sequence ID" value="NZ_QXDF01000001.1"/>
</dbReference>
<name>A0A397Q5Q8_9HYPH</name>
<evidence type="ECO:0000259" key="7">
    <source>
        <dbReference type="PROSITE" id="PS51352"/>
    </source>
</evidence>
<dbReference type="PANTHER" id="PTHR10430">
    <property type="entry name" value="PEROXIREDOXIN"/>
    <property type="match status" value="1"/>
</dbReference>
<dbReference type="OrthoDB" id="9800621at2"/>
<reference evidence="8 9" key="1">
    <citation type="submission" date="2018-08" db="EMBL/GenBank/DDBJ databases">
        <title>Genomic Encyclopedia of Archaeal and Bacterial Type Strains, Phase II (KMG-II): from individual species to whole genera.</title>
        <authorList>
            <person name="Goeker M."/>
        </authorList>
    </citation>
    <scope>NUCLEOTIDE SEQUENCE [LARGE SCALE GENOMIC DNA]</scope>
    <source>
        <strain evidence="8 9">DSM 5002</strain>
    </source>
</reference>
<dbReference type="GO" id="GO:0008379">
    <property type="term" value="F:thioredoxin peroxidase activity"/>
    <property type="evidence" value="ECO:0007669"/>
    <property type="project" value="InterPro"/>
</dbReference>
<keyword evidence="9" id="KW-1185">Reference proteome</keyword>
<gene>
    <name evidence="8" type="ORF">BXY53_1494</name>
</gene>
<keyword evidence="3 6" id="KW-0560">Oxidoreductase</keyword>
<comment type="similarity">
    <text evidence="6">Belongs to the peroxiredoxin family. Prx5 subfamily.</text>
</comment>
<evidence type="ECO:0000256" key="3">
    <source>
        <dbReference type="ARBA" id="ARBA00023002"/>
    </source>
</evidence>
<evidence type="ECO:0000256" key="2">
    <source>
        <dbReference type="ARBA" id="ARBA00022862"/>
    </source>
</evidence>
<accession>A0A397Q5Q8</accession>
<dbReference type="Gene3D" id="3.40.30.10">
    <property type="entry name" value="Glutaredoxin"/>
    <property type="match status" value="1"/>
</dbReference>
<comment type="catalytic activity">
    <reaction evidence="6">
        <text>a hydroperoxide + 2 glutathione = an alcohol + glutathione disulfide + H2O</text>
        <dbReference type="Rhea" id="RHEA:62632"/>
        <dbReference type="ChEBI" id="CHEBI:15377"/>
        <dbReference type="ChEBI" id="CHEBI:30879"/>
        <dbReference type="ChEBI" id="CHEBI:35924"/>
        <dbReference type="ChEBI" id="CHEBI:57925"/>
        <dbReference type="ChEBI" id="CHEBI:58297"/>
        <dbReference type="EC" id="1.11.1.27"/>
    </reaction>
</comment>
<dbReference type="AlphaFoldDB" id="A0A397Q5Q8"/>
<comment type="function">
    <text evidence="6">Thiol-specific peroxidase that catalyzes the reduction of hydrogen peroxide and organic hydroperoxides to water and alcohols, respectively. Plays a role in cell protection against oxidative stress by detoxifying peroxides.</text>
</comment>
<dbReference type="GO" id="GO:0034599">
    <property type="term" value="P:cellular response to oxidative stress"/>
    <property type="evidence" value="ECO:0007669"/>
    <property type="project" value="InterPro"/>
</dbReference>
<dbReference type="InterPro" id="IPR013740">
    <property type="entry name" value="Redoxin"/>
</dbReference>
<comment type="caution">
    <text evidence="8">The sequence shown here is derived from an EMBL/GenBank/DDBJ whole genome shotgun (WGS) entry which is preliminary data.</text>
</comment>
<dbReference type="PANTHER" id="PTHR10430:SF16">
    <property type="entry name" value="PEROXIREDOXIN-5, MITOCHONDRIAL"/>
    <property type="match status" value="1"/>
</dbReference>
<evidence type="ECO:0000256" key="5">
    <source>
        <dbReference type="PIRSR" id="PIRSR637944-1"/>
    </source>
</evidence>
<dbReference type="CDD" id="cd03013">
    <property type="entry name" value="PRX5_like"/>
    <property type="match status" value="1"/>
</dbReference>
<dbReference type="Pfam" id="PF08534">
    <property type="entry name" value="Redoxin"/>
    <property type="match status" value="1"/>
</dbReference>
<evidence type="ECO:0000313" key="9">
    <source>
        <dbReference type="Proteomes" id="UP000266273"/>
    </source>
</evidence>
<organism evidence="8 9">
    <name type="scientific">Dichotomicrobium thermohalophilum</name>
    <dbReference type="NCBI Taxonomy" id="933063"/>
    <lineage>
        <taxon>Bacteria</taxon>
        <taxon>Pseudomonadati</taxon>
        <taxon>Pseudomonadota</taxon>
        <taxon>Alphaproteobacteria</taxon>
        <taxon>Hyphomicrobiales</taxon>
        <taxon>Hyphomicrobiaceae</taxon>
        <taxon>Dichotomicrobium</taxon>
    </lineage>
</organism>
<keyword evidence="2 6" id="KW-0049">Antioxidant</keyword>
<protein>
    <recommendedName>
        <fullName evidence="6">Glutathione-dependent peroxiredoxin</fullName>
        <ecNumber evidence="6">1.11.1.27</ecNumber>
    </recommendedName>
</protein>
<feature type="active site" description="Cysteine sulfenic acid (-SOH) intermediate" evidence="5">
    <location>
        <position position="48"/>
    </location>
</feature>
<evidence type="ECO:0000256" key="4">
    <source>
        <dbReference type="ARBA" id="ARBA00023284"/>
    </source>
</evidence>